<dbReference type="PANTHER" id="PTHR31299">
    <property type="entry name" value="ESTERASE, PUTATIVE (AFU_ORTHOLOGUE AFUA_1G05850)-RELATED"/>
    <property type="match status" value="1"/>
</dbReference>
<dbReference type="Proteomes" id="UP000594205">
    <property type="component" value="Chromosome"/>
</dbReference>
<sequence>MGNSAGRREEGERGTDPRAGRRPRGAAVVAREGCRAPSRKRARAAVGRVPGDGGARLVACPARSAAARRLDSRRAVRRHAEPPRRTGLRGDTPRPARGVRRTAAHGSLPAAGRLEAGRRAGHGRPAPPSRTGHRRVHPVPAAPSGRRGDPVDLERAGRERDTVRRSRAPIHHREGAVPDTHRSRIRDEAVPLTGPDSLDPLLDRIGDAHYVLLGEASHGTADYHQVRDLLTRRLIEEKGFSFVAVEGDWPDCQAVHRSLVAAPGAPEDPGQVLAGLRRWPAWMWGNTDVAAFARWLRRHNEQRPPGRRVGFFGLDVYSLWESLHAVLGHLREHDPDQVEPALEAYRCLEPYAEDPHSYALATRLVPEGCEPQVLSLLTELRRRAARTDATAGSFTEFAARQNAEILAGAEAYYRAVLDGGPESWNIRDHHMADTLDRLMAQHGPGAKAVVWAHNTHIGDARATDMADTGMVSIGQLVRERHMGQGVVLVGFGSFTGTVVAAHAWGDVPRTMEVPHARTGSLEDLLHDALPGARALFVFPHVQLQRPATTGSPAWFHQEHGHRAIGVVYRPSYEHVTNYVPTVLAQRYDAFCHLDRTRAVTPLHPMSAPTAEEQTWPVGV</sequence>
<dbReference type="SUPFAM" id="SSF159501">
    <property type="entry name" value="EreA/ChaN-like"/>
    <property type="match status" value="1"/>
</dbReference>
<feature type="compositionally biased region" description="Basic and acidic residues" evidence="1">
    <location>
        <begin position="1"/>
        <end position="19"/>
    </location>
</feature>
<dbReference type="Gene3D" id="3.40.1660.10">
    <property type="entry name" value="EreA-like (biosynthetic domain)"/>
    <property type="match status" value="1"/>
</dbReference>
<protein>
    <submittedName>
        <fullName evidence="2">Erythromycin esterase family protein</fullName>
    </submittedName>
</protein>
<dbReference type="KEGG" id="sfeu:IM697_09155"/>
<gene>
    <name evidence="2" type="ORF">IM697_09155</name>
</gene>
<dbReference type="GO" id="GO:0046677">
    <property type="term" value="P:response to antibiotic"/>
    <property type="evidence" value="ECO:0007669"/>
    <property type="project" value="InterPro"/>
</dbReference>
<keyword evidence="3" id="KW-1185">Reference proteome</keyword>
<reference evidence="2 3" key="1">
    <citation type="submission" date="2020-10" db="EMBL/GenBank/DDBJ databases">
        <title>Streptomyces ferrugineus complate genome analysis.</title>
        <authorList>
            <person name="Anwar N."/>
        </authorList>
    </citation>
    <scope>NUCLEOTIDE SEQUENCE [LARGE SCALE GENOMIC DNA]</scope>
    <source>
        <strain evidence="2 3">CCTCC AA2014009</strain>
    </source>
</reference>
<feature type="compositionally biased region" description="Basic and acidic residues" evidence="1">
    <location>
        <begin position="68"/>
        <end position="84"/>
    </location>
</feature>
<name>A0A7M2SRA7_9ACTN</name>
<dbReference type="Pfam" id="PF05139">
    <property type="entry name" value="Erythro_esteras"/>
    <property type="match status" value="1"/>
</dbReference>
<feature type="compositionally biased region" description="Basic and acidic residues" evidence="1">
    <location>
        <begin position="171"/>
        <end position="182"/>
    </location>
</feature>
<dbReference type="Gene3D" id="1.20.1440.30">
    <property type="entry name" value="Biosynthetic Protein domain"/>
    <property type="match status" value="1"/>
</dbReference>
<dbReference type="Gene3D" id="3.30.1870.10">
    <property type="entry name" value="EreA-like, domain 2"/>
    <property type="match status" value="1"/>
</dbReference>
<evidence type="ECO:0000256" key="1">
    <source>
        <dbReference type="SAM" id="MobiDB-lite"/>
    </source>
</evidence>
<evidence type="ECO:0000313" key="2">
    <source>
        <dbReference type="EMBL" id="QOV38519.1"/>
    </source>
</evidence>
<dbReference type="InterPro" id="IPR052036">
    <property type="entry name" value="Hydrolase/PRTase-associated"/>
</dbReference>
<dbReference type="CDD" id="cd14728">
    <property type="entry name" value="Ere-like"/>
    <property type="match status" value="1"/>
</dbReference>
<dbReference type="PANTHER" id="PTHR31299:SF0">
    <property type="entry name" value="ESTERASE, PUTATIVE (AFU_ORTHOLOGUE AFUA_1G05850)-RELATED"/>
    <property type="match status" value="1"/>
</dbReference>
<organism evidence="2 3">
    <name type="scientific">Streptomyces ferrugineus</name>
    <dbReference type="NCBI Taxonomy" id="1413221"/>
    <lineage>
        <taxon>Bacteria</taxon>
        <taxon>Bacillati</taxon>
        <taxon>Actinomycetota</taxon>
        <taxon>Actinomycetes</taxon>
        <taxon>Kitasatosporales</taxon>
        <taxon>Streptomycetaceae</taxon>
        <taxon>Streptomyces</taxon>
    </lineage>
</organism>
<dbReference type="EMBL" id="CP063373">
    <property type="protein sequence ID" value="QOV38519.1"/>
    <property type="molecule type" value="Genomic_DNA"/>
</dbReference>
<feature type="region of interest" description="Disordered" evidence="1">
    <location>
        <begin position="1"/>
        <end position="182"/>
    </location>
</feature>
<dbReference type="InterPro" id="IPR007815">
    <property type="entry name" value="Emycin_Estase"/>
</dbReference>
<accession>A0A7M2SRA7</accession>
<feature type="compositionally biased region" description="Basic and acidic residues" evidence="1">
    <location>
        <begin position="146"/>
        <end position="164"/>
    </location>
</feature>
<dbReference type="AlphaFoldDB" id="A0A7M2SRA7"/>
<proteinExistence type="predicted"/>
<evidence type="ECO:0000313" key="3">
    <source>
        <dbReference type="Proteomes" id="UP000594205"/>
    </source>
</evidence>